<organism evidence="3 4">
    <name type="scientific">Cinchona calisaya</name>
    <dbReference type="NCBI Taxonomy" id="153742"/>
    <lineage>
        <taxon>Eukaryota</taxon>
        <taxon>Viridiplantae</taxon>
        <taxon>Streptophyta</taxon>
        <taxon>Embryophyta</taxon>
        <taxon>Tracheophyta</taxon>
        <taxon>Spermatophyta</taxon>
        <taxon>Magnoliopsida</taxon>
        <taxon>eudicotyledons</taxon>
        <taxon>Gunneridae</taxon>
        <taxon>Pentapetalae</taxon>
        <taxon>asterids</taxon>
        <taxon>lamiids</taxon>
        <taxon>Gentianales</taxon>
        <taxon>Rubiaceae</taxon>
        <taxon>Cinchonoideae</taxon>
        <taxon>Cinchoneae</taxon>
        <taxon>Cinchona</taxon>
    </lineage>
</organism>
<keyword evidence="2" id="KW-0812">Transmembrane</keyword>
<dbReference type="InterPro" id="IPR008480">
    <property type="entry name" value="DUF761_pln"/>
</dbReference>
<evidence type="ECO:0008006" key="5">
    <source>
        <dbReference type="Google" id="ProtNLM"/>
    </source>
</evidence>
<name>A0ABD3AHP6_9GENT</name>
<protein>
    <recommendedName>
        <fullName evidence="5">DUF4408 domain-containing protein</fullName>
    </recommendedName>
</protein>
<feature type="region of interest" description="Disordered" evidence="1">
    <location>
        <begin position="115"/>
        <end position="148"/>
    </location>
</feature>
<feature type="transmembrane region" description="Helical" evidence="2">
    <location>
        <begin position="25"/>
        <end position="44"/>
    </location>
</feature>
<keyword evidence="4" id="KW-1185">Reference proteome</keyword>
<proteinExistence type="predicted"/>
<dbReference type="EMBL" id="JBJUIK010000004">
    <property type="protein sequence ID" value="KAL3529428.1"/>
    <property type="molecule type" value="Genomic_DNA"/>
</dbReference>
<comment type="caution">
    <text evidence="3">The sequence shown here is derived from an EMBL/GenBank/DDBJ whole genome shotgun (WGS) entry which is preliminary data.</text>
</comment>
<keyword evidence="2" id="KW-1133">Transmembrane helix</keyword>
<feature type="compositionally biased region" description="Polar residues" evidence="1">
    <location>
        <begin position="226"/>
        <end position="238"/>
    </location>
</feature>
<feature type="transmembrane region" description="Helical" evidence="2">
    <location>
        <begin position="64"/>
        <end position="85"/>
    </location>
</feature>
<sequence>MAALLIESLSNNKTSFQIAVRAIELLLLSAGLVSTFLTFKGAVTPYSYDLNLSNFMKPLPYFKSWFSSTFCICIIMNFVVILIAVSSHFHHPKMDNNDTDIEDCGDGEGYDLHSDLSPSSLPPPAPPLMQNSRQKHLQDTEPKDRNSVEKVDESFQEVFCVLCGLTEAKEIKKSNIAMASLKNQQDIIAMDSNIGIDDQVVKSFQAVFSDFHKFKDAKEIKKSHSLEPSSQVITNQKGTKTRSTKNEQQNQIEQTNKQLKREEDEEEDDTMEATWRAIKEGGAKPQKKQLKKSETWAHPQTVVAAPQANINTDLEEDIPSSAATWKELRKSMTFNETVSVSFRGGLRRDPSTNLEEFNQRVEAFIKKFNNEMRLQRQESEQRYLDMISRGL</sequence>
<keyword evidence="2" id="KW-0472">Membrane</keyword>
<dbReference type="PANTHER" id="PTHR33098:SF76">
    <property type="entry name" value="DUF4408 DOMAIN-CONTAINING PROTEIN"/>
    <property type="match status" value="1"/>
</dbReference>
<dbReference type="AlphaFoldDB" id="A0ABD3AHP6"/>
<evidence type="ECO:0000256" key="1">
    <source>
        <dbReference type="SAM" id="MobiDB-lite"/>
    </source>
</evidence>
<feature type="compositionally biased region" description="Polar residues" evidence="1">
    <location>
        <begin position="246"/>
        <end position="257"/>
    </location>
</feature>
<dbReference type="Proteomes" id="UP001630127">
    <property type="component" value="Unassembled WGS sequence"/>
</dbReference>
<gene>
    <name evidence="3" type="ORF">ACH5RR_008750</name>
</gene>
<feature type="region of interest" description="Disordered" evidence="1">
    <location>
        <begin position="220"/>
        <end position="297"/>
    </location>
</feature>
<evidence type="ECO:0000313" key="4">
    <source>
        <dbReference type="Proteomes" id="UP001630127"/>
    </source>
</evidence>
<reference evidence="3 4" key="1">
    <citation type="submission" date="2024-11" db="EMBL/GenBank/DDBJ databases">
        <title>A near-complete genome assembly of Cinchona calisaya.</title>
        <authorList>
            <person name="Lian D.C."/>
            <person name="Zhao X.W."/>
            <person name="Wei L."/>
        </authorList>
    </citation>
    <scope>NUCLEOTIDE SEQUENCE [LARGE SCALE GENOMIC DNA]</scope>
    <source>
        <tissue evidence="3">Nenye</tissue>
    </source>
</reference>
<dbReference type="Pfam" id="PF05553">
    <property type="entry name" value="DUF761"/>
    <property type="match status" value="1"/>
</dbReference>
<evidence type="ECO:0000256" key="2">
    <source>
        <dbReference type="SAM" id="Phobius"/>
    </source>
</evidence>
<feature type="compositionally biased region" description="Basic and acidic residues" evidence="1">
    <location>
        <begin position="136"/>
        <end position="148"/>
    </location>
</feature>
<accession>A0ABD3AHP6</accession>
<dbReference type="PANTHER" id="PTHR33098">
    <property type="entry name" value="COTTON FIBER (DUF761)"/>
    <property type="match status" value="1"/>
</dbReference>
<evidence type="ECO:0000313" key="3">
    <source>
        <dbReference type="EMBL" id="KAL3529428.1"/>
    </source>
</evidence>